<accession>A0A8S1ENZ3</accession>
<feature type="domain" description="Mab-21-like nucleotidyltransferase" evidence="2">
    <location>
        <begin position="62"/>
        <end position="249"/>
    </location>
</feature>
<evidence type="ECO:0000313" key="5">
    <source>
        <dbReference type="Proteomes" id="UP000494206"/>
    </source>
</evidence>
<dbReference type="PANTHER" id="PTHR10656">
    <property type="entry name" value="CELL FATE DETERMINING PROTEIN MAB21-RELATED"/>
    <property type="match status" value="1"/>
</dbReference>
<organism evidence="4 5">
    <name type="scientific">Caenorhabditis bovis</name>
    <dbReference type="NCBI Taxonomy" id="2654633"/>
    <lineage>
        <taxon>Eukaryota</taxon>
        <taxon>Metazoa</taxon>
        <taxon>Ecdysozoa</taxon>
        <taxon>Nematoda</taxon>
        <taxon>Chromadorea</taxon>
        <taxon>Rhabditida</taxon>
        <taxon>Rhabditina</taxon>
        <taxon>Rhabditomorpha</taxon>
        <taxon>Rhabditoidea</taxon>
        <taxon>Rhabditidae</taxon>
        <taxon>Peloderinae</taxon>
        <taxon>Caenorhabditis</taxon>
    </lineage>
</organism>
<name>A0A8S1ENZ3_9PELO</name>
<sequence>MLGHNQNVAYQINTYYNDKVQTRKSKVSKTVYRVAKVVQELLKEVEAQEPRFISTIAETNGRYEGITVHSPNEYEAILYLNQMGVFNFVDDGSIQGCAVLKLSDGRKRSMSLWVEFITASGYLSARKIRNRFQSIVSQVIEKPPFRDYCKLLNDNSDVRLRVDDKITVQITCAFRCNGIWPRSASHWPMAGSGWPPAMLANAVKSEGFDLTSRETSITQQTNPNKQASTMEADAWAMRMSSAENLLLTGGRRKTLSILKCLRDAHLDFPGTPVTNYILKTLVLYECEKHCSDYDWEAACIGDRLIGILLQLVSCLQCRRCAHYFLPQLDLLRGKPSHSIEHSAQLAWGLVRKLMIDPIALESL</sequence>
<dbReference type="OrthoDB" id="5961151at2759"/>
<feature type="domain" description="Mab-21-like HhH/H2TH-like" evidence="3">
    <location>
        <begin position="251"/>
        <end position="345"/>
    </location>
</feature>
<dbReference type="Proteomes" id="UP000494206">
    <property type="component" value="Unassembled WGS sequence"/>
</dbReference>
<dbReference type="EMBL" id="CADEPM010000003">
    <property type="protein sequence ID" value="CAB3401728.1"/>
    <property type="molecule type" value="Genomic_DNA"/>
</dbReference>
<dbReference type="Pfam" id="PF03281">
    <property type="entry name" value="Mab-21"/>
    <property type="match status" value="1"/>
</dbReference>
<evidence type="ECO:0000259" key="3">
    <source>
        <dbReference type="Pfam" id="PF20266"/>
    </source>
</evidence>
<gene>
    <name evidence="4" type="ORF">CBOVIS_LOCUS4436</name>
</gene>
<evidence type="ECO:0000259" key="2">
    <source>
        <dbReference type="Pfam" id="PF03281"/>
    </source>
</evidence>
<dbReference type="InterPro" id="IPR046906">
    <property type="entry name" value="Mab-21_HhH/H2TH-like"/>
</dbReference>
<dbReference type="AlphaFoldDB" id="A0A8S1ENZ3"/>
<evidence type="ECO:0000313" key="4">
    <source>
        <dbReference type="EMBL" id="CAB3401728.1"/>
    </source>
</evidence>
<dbReference type="PANTHER" id="PTHR10656:SF70">
    <property type="entry name" value="PROTEIN MAB-21-RELATED"/>
    <property type="match status" value="1"/>
</dbReference>
<evidence type="ECO:0000256" key="1">
    <source>
        <dbReference type="ARBA" id="ARBA00008307"/>
    </source>
</evidence>
<dbReference type="InterPro" id="IPR046903">
    <property type="entry name" value="Mab-21-like_nuc_Trfase"/>
</dbReference>
<comment type="similarity">
    <text evidence="1">Belongs to the mab-21 family.</text>
</comment>
<dbReference type="Gene3D" id="1.10.1410.40">
    <property type="match status" value="1"/>
</dbReference>
<dbReference type="InterPro" id="IPR024810">
    <property type="entry name" value="MAB21L/cGLR"/>
</dbReference>
<proteinExistence type="inferred from homology"/>
<dbReference type="SMART" id="SM01265">
    <property type="entry name" value="Mab-21"/>
    <property type="match status" value="1"/>
</dbReference>
<dbReference type="Gene3D" id="3.30.460.90">
    <property type="match status" value="1"/>
</dbReference>
<reference evidence="4 5" key="1">
    <citation type="submission" date="2020-04" db="EMBL/GenBank/DDBJ databases">
        <authorList>
            <person name="Laetsch R D."/>
            <person name="Stevens L."/>
            <person name="Kumar S."/>
            <person name="Blaxter L. M."/>
        </authorList>
    </citation>
    <scope>NUCLEOTIDE SEQUENCE [LARGE SCALE GENOMIC DNA]</scope>
</reference>
<keyword evidence="5" id="KW-1185">Reference proteome</keyword>
<dbReference type="Pfam" id="PF20266">
    <property type="entry name" value="Mab-21_C"/>
    <property type="match status" value="1"/>
</dbReference>
<protein>
    <submittedName>
        <fullName evidence="4">Uncharacterized protein</fullName>
    </submittedName>
</protein>
<comment type="caution">
    <text evidence="4">The sequence shown here is derived from an EMBL/GenBank/DDBJ whole genome shotgun (WGS) entry which is preliminary data.</text>
</comment>